<dbReference type="PANTHER" id="PTHR10605:SF56">
    <property type="entry name" value="BIFUNCTIONAL HEPARAN SULFATE N-DEACETYLASE_N-SULFOTRANSFERASE"/>
    <property type="match status" value="1"/>
</dbReference>
<organism evidence="6">
    <name type="scientific">Chlorella variabilis</name>
    <name type="common">Green alga</name>
    <dbReference type="NCBI Taxonomy" id="554065"/>
    <lineage>
        <taxon>Eukaryota</taxon>
        <taxon>Viridiplantae</taxon>
        <taxon>Chlorophyta</taxon>
        <taxon>core chlorophytes</taxon>
        <taxon>Trebouxiophyceae</taxon>
        <taxon>Chlorellales</taxon>
        <taxon>Chlorellaceae</taxon>
        <taxon>Chlorella clade</taxon>
        <taxon>Chlorella</taxon>
    </lineage>
</organism>
<gene>
    <name evidence="5" type="ORF">CHLNCDRAFT_142283</name>
</gene>
<feature type="region of interest" description="Disordered" evidence="4">
    <location>
        <begin position="1"/>
        <end position="74"/>
    </location>
</feature>
<keyword evidence="6" id="KW-1185">Reference proteome</keyword>
<evidence type="ECO:0000313" key="5">
    <source>
        <dbReference type="EMBL" id="EFN58047.1"/>
    </source>
</evidence>
<evidence type="ECO:0000313" key="6">
    <source>
        <dbReference type="Proteomes" id="UP000008141"/>
    </source>
</evidence>
<dbReference type="EMBL" id="GL433838">
    <property type="protein sequence ID" value="EFN58047.1"/>
    <property type="molecule type" value="Genomic_DNA"/>
</dbReference>
<feature type="compositionally biased region" description="Basic and acidic residues" evidence="4">
    <location>
        <begin position="45"/>
        <end position="67"/>
    </location>
</feature>
<dbReference type="InterPro" id="IPR037359">
    <property type="entry name" value="NST/OST"/>
</dbReference>
<dbReference type="InterPro" id="IPR027417">
    <property type="entry name" value="P-loop_NTPase"/>
</dbReference>
<name>E1Z875_CHLVA</name>
<evidence type="ECO:0000256" key="2">
    <source>
        <dbReference type="PIRSR" id="PIRSR637359-1"/>
    </source>
</evidence>
<dbReference type="Gene3D" id="3.40.50.300">
    <property type="entry name" value="P-loop containing nucleotide triphosphate hydrolases"/>
    <property type="match status" value="1"/>
</dbReference>
<dbReference type="GO" id="GO:0008146">
    <property type="term" value="F:sulfotransferase activity"/>
    <property type="evidence" value="ECO:0007669"/>
    <property type="project" value="InterPro"/>
</dbReference>
<dbReference type="KEGG" id="cvr:CHLNCDRAFT_142283"/>
<reference evidence="5 6" key="1">
    <citation type="journal article" date="2010" name="Plant Cell">
        <title>The Chlorella variabilis NC64A genome reveals adaptation to photosymbiosis, coevolution with viruses, and cryptic sex.</title>
        <authorList>
            <person name="Blanc G."/>
            <person name="Duncan G."/>
            <person name="Agarkova I."/>
            <person name="Borodovsky M."/>
            <person name="Gurnon J."/>
            <person name="Kuo A."/>
            <person name="Lindquist E."/>
            <person name="Lucas S."/>
            <person name="Pangilinan J."/>
            <person name="Polle J."/>
            <person name="Salamov A."/>
            <person name="Terry A."/>
            <person name="Yamada T."/>
            <person name="Dunigan D.D."/>
            <person name="Grigoriev I.V."/>
            <person name="Claverie J.M."/>
            <person name="Van Etten J.L."/>
        </authorList>
    </citation>
    <scope>NUCLEOTIDE SEQUENCE [LARGE SCALE GENOMIC DNA]</scope>
    <source>
        <strain evidence="5 6">NC64A</strain>
    </source>
</reference>
<evidence type="ECO:0008006" key="7">
    <source>
        <dbReference type="Google" id="ProtNLM"/>
    </source>
</evidence>
<evidence type="ECO:0000256" key="1">
    <source>
        <dbReference type="ARBA" id="ARBA00022679"/>
    </source>
</evidence>
<dbReference type="Proteomes" id="UP000008141">
    <property type="component" value="Unassembled WGS sequence"/>
</dbReference>
<evidence type="ECO:0000256" key="3">
    <source>
        <dbReference type="PIRSR" id="PIRSR637359-2"/>
    </source>
</evidence>
<protein>
    <recommendedName>
        <fullName evidence="7">Sulfotransferase</fullName>
    </recommendedName>
</protein>
<sequence length="359" mass="40535">MPEVKDGQPQQRVEKQQQPVAEQRPQTEQQAQQPKTEAQLGARAEPAKFKVEQPHEPEQVEQAHEPEQVEQEEQATLEGQLMGCRTLKTDPIPAVDKSPSLRVLETYTPQQQQQAQQYTAAVGACTDFACLRQANQLPRAPGQFPFPHFLVIGFPKCATTSIYCHLIQHPQVQHPKLKEPHLLTDKCRPSLSNCSVEAQQQYVVEESDWLPEQLAAAFPWLKMAISMREPISQAIAMLLHNPGSPFVHACEEQLMRGLGIQCTAEARAHYSSKLRQWMAFFPREQLHVYEGITAVDAMPGALLHLKSFLGVDESLPSGTLPLTNWKHQRSGPDELGKYWMLRRADYELLVGMARNDTVE</sequence>
<dbReference type="PANTHER" id="PTHR10605">
    <property type="entry name" value="HEPARAN SULFATE SULFOTRANSFERASE"/>
    <property type="match status" value="1"/>
</dbReference>
<feature type="active site" description="For sulfotransferase activity" evidence="2">
    <location>
        <position position="156"/>
    </location>
</feature>
<feature type="binding site" evidence="3">
    <location>
        <position position="228"/>
    </location>
    <ligand>
        <name>3'-phosphoadenylyl sulfate</name>
        <dbReference type="ChEBI" id="CHEBI:58339"/>
    </ligand>
</feature>
<dbReference type="GeneID" id="17357446"/>
<dbReference type="SUPFAM" id="SSF52540">
    <property type="entry name" value="P-loop containing nucleoside triphosphate hydrolases"/>
    <property type="match status" value="1"/>
</dbReference>
<proteinExistence type="predicted"/>
<dbReference type="RefSeq" id="XP_005850149.1">
    <property type="nucleotide sequence ID" value="XM_005850087.1"/>
</dbReference>
<dbReference type="OrthoDB" id="411451at2759"/>
<accession>E1Z875</accession>
<dbReference type="InParanoid" id="E1Z875"/>
<feature type="compositionally biased region" description="Low complexity" evidence="4">
    <location>
        <begin position="8"/>
        <end position="39"/>
    </location>
</feature>
<evidence type="ECO:0000256" key="4">
    <source>
        <dbReference type="SAM" id="MobiDB-lite"/>
    </source>
</evidence>
<keyword evidence="1" id="KW-0808">Transferase</keyword>
<dbReference type="AlphaFoldDB" id="E1Z875"/>